<name>A0A226EF97_FOLCA</name>
<dbReference type="Proteomes" id="UP000198287">
    <property type="component" value="Unassembled WGS sequence"/>
</dbReference>
<organism evidence="2 3">
    <name type="scientific">Folsomia candida</name>
    <name type="common">Springtail</name>
    <dbReference type="NCBI Taxonomy" id="158441"/>
    <lineage>
        <taxon>Eukaryota</taxon>
        <taxon>Metazoa</taxon>
        <taxon>Ecdysozoa</taxon>
        <taxon>Arthropoda</taxon>
        <taxon>Hexapoda</taxon>
        <taxon>Collembola</taxon>
        <taxon>Entomobryomorpha</taxon>
        <taxon>Isotomoidea</taxon>
        <taxon>Isotomidae</taxon>
        <taxon>Proisotominae</taxon>
        <taxon>Folsomia</taxon>
    </lineage>
</organism>
<feature type="signal peptide" evidence="1">
    <location>
        <begin position="1"/>
        <end position="22"/>
    </location>
</feature>
<gene>
    <name evidence="2" type="ORF">Fcan01_10017</name>
</gene>
<keyword evidence="1" id="KW-0732">Signal</keyword>
<reference evidence="2 3" key="1">
    <citation type="submission" date="2015-12" db="EMBL/GenBank/DDBJ databases">
        <title>The genome of Folsomia candida.</title>
        <authorList>
            <person name="Faddeeva A."/>
            <person name="Derks M.F."/>
            <person name="Anvar Y."/>
            <person name="Smit S."/>
            <person name="Van Straalen N."/>
            <person name="Roelofs D."/>
        </authorList>
    </citation>
    <scope>NUCLEOTIDE SEQUENCE [LARGE SCALE GENOMIC DNA]</scope>
    <source>
        <strain evidence="2 3">VU population</strain>
        <tissue evidence="2">Whole body</tissue>
    </source>
</reference>
<feature type="chain" id="PRO_5012330261" evidence="1">
    <location>
        <begin position="23"/>
        <end position="240"/>
    </location>
</feature>
<comment type="caution">
    <text evidence="2">The sequence shown here is derived from an EMBL/GenBank/DDBJ whole genome shotgun (WGS) entry which is preliminary data.</text>
</comment>
<dbReference type="EMBL" id="LNIX01000004">
    <property type="protein sequence ID" value="OXA55767.1"/>
    <property type="molecule type" value="Genomic_DNA"/>
</dbReference>
<evidence type="ECO:0000256" key="1">
    <source>
        <dbReference type="SAM" id="SignalP"/>
    </source>
</evidence>
<protein>
    <submittedName>
        <fullName evidence="2">Uncharacterized protein</fullName>
    </submittedName>
</protein>
<keyword evidence="3" id="KW-1185">Reference proteome</keyword>
<accession>A0A226EF97</accession>
<sequence>MHLKYSTLVIIAAGLQLLMVNCSIDSATLNVSQMFDGIIPKNRTESEVYQPIITTTTTTESSVTPPQLSKTMEQELRNVLNLLPFSIRELSRNYIATRLKRIVLLTSTPPADSPNSTHQDDVPNNLTLDLTTLNKNKSKPYNPHGKRMLGSDLVPIIPDGAPTPKSIPGELIASHISKREIQLINESMFGPLKSVTMFPSVMSSILVFPRRYNPEKLAQVLKFNYGVEAEPNGLIVEAKK</sequence>
<dbReference type="OrthoDB" id="10588879at2759"/>
<evidence type="ECO:0000313" key="3">
    <source>
        <dbReference type="Proteomes" id="UP000198287"/>
    </source>
</evidence>
<evidence type="ECO:0000313" key="2">
    <source>
        <dbReference type="EMBL" id="OXA55767.1"/>
    </source>
</evidence>
<dbReference type="AlphaFoldDB" id="A0A226EF97"/>
<proteinExistence type="predicted"/>